<evidence type="ECO:0000256" key="1">
    <source>
        <dbReference type="SAM" id="MobiDB-lite"/>
    </source>
</evidence>
<feature type="region of interest" description="Disordered" evidence="1">
    <location>
        <begin position="235"/>
        <end position="261"/>
    </location>
</feature>
<dbReference type="PANTHER" id="PTHR48176:SF1">
    <property type="entry name" value="DDRGK DOMAIN-CONTAINING PROTEIN 1"/>
    <property type="match status" value="1"/>
</dbReference>
<name>A0A3P6RB66_CYLGO</name>
<feature type="region of interest" description="Disordered" evidence="1">
    <location>
        <begin position="152"/>
        <end position="192"/>
    </location>
</feature>
<accession>A0A3P6RB66</accession>
<evidence type="ECO:0000313" key="3">
    <source>
        <dbReference type="Proteomes" id="UP000271889"/>
    </source>
</evidence>
<dbReference type="PANTHER" id="PTHR48176">
    <property type="entry name" value="DDRGK DOMAIN-CONTAINING PROTEIN 1"/>
    <property type="match status" value="1"/>
</dbReference>
<evidence type="ECO:0000313" key="2">
    <source>
        <dbReference type="EMBL" id="VDK50795.1"/>
    </source>
</evidence>
<dbReference type="Proteomes" id="UP000271889">
    <property type="component" value="Unassembled WGS sequence"/>
</dbReference>
<gene>
    <name evidence="2" type="ORF">CGOC_LOCUS1876</name>
</gene>
<dbReference type="OrthoDB" id="5877502at2759"/>
<sequence>MLGFSETTSSYTVKPFKQQDPSRKVTWQWNAKDKAHEFVLNVVGLQDLVERRSSEASGAHPPDFFCRLCAVVIPRRSAALEAHVRSAQHILCYVHKYHPLTIMELDSLPKEGGKEMRKILAQLLKDHQLKDQYCIPIYDPIGEQERKGIVAMQRAKDEERQRNIAEARQKAQELRKKKDEERRKQRELELEQEKQRIAERAKREKEARERAKRLEEEKAHVKKLLLEAARKAEEERKAKEAKEQAKEEADRQKRQEHLRSLLDREKARLRALQEKEAAQRRLLVEKQELEKKMRELQEQRASSQARPPPMQQPPLMTAPPVYPEPQLVQPNMRPPQNFGGPPQESFRQPLLGQAPPMAQNGSGFVVPHPPVSFAVGTPIPPPREPPKPLFPKFVPIGEGVPVYNGPEDTEKPSRIKPASPVNARPSLCERRVDPYISNAKIIQTRDQLVDFIWRQGAERIPPNELPVQFNEKAAQIEGALGVDCLYEVIIV</sequence>
<dbReference type="InterPro" id="IPR050899">
    <property type="entry name" value="DDRGK_domain-containing"/>
</dbReference>
<organism evidence="2 3">
    <name type="scientific">Cylicostephanus goldi</name>
    <name type="common">Nematode worm</name>
    <dbReference type="NCBI Taxonomy" id="71465"/>
    <lineage>
        <taxon>Eukaryota</taxon>
        <taxon>Metazoa</taxon>
        <taxon>Ecdysozoa</taxon>
        <taxon>Nematoda</taxon>
        <taxon>Chromadorea</taxon>
        <taxon>Rhabditida</taxon>
        <taxon>Rhabditina</taxon>
        <taxon>Rhabditomorpha</taxon>
        <taxon>Strongyloidea</taxon>
        <taxon>Strongylidae</taxon>
        <taxon>Cylicostephanus</taxon>
    </lineage>
</organism>
<feature type="compositionally biased region" description="Pro residues" evidence="1">
    <location>
        <begin position="306"/>
        <end position="323"/>
    </location>
</feature>
<keyword evidence="3" id="KW-1185">Reference proteome</keyword>
<feature type="region of interest" description="Disordered" evidence="1">
    <location>
        <begin position="293"/>
        <end position="342"/>
    </location>
</feature>
<dbReference type="AlphaFoldDB" id="A0A3P6RB66"/>
<proteinExistence type="predicted"/>
<dbReference type="EMBL" id="UYRV01003847">
    <property type="protein sequence ID" value="VDK50795.1"/>
    <property type="molecule type" value="Genomic_DNA"/>
</dbReference>
<dbReference type="GO" id="GO:0044389">
    <property type="term" value="F:ubiquitin-like protein ligase binding"/>
    <property type="evidence" value="ECO:0007669"/>
    <property type="project" value="TreeGrafter"/>
</dbReference>
<reference evidence="2 3" key="1">
    <citation type="submission" date="2018-11" db="EMBL/GenBank/DDBJ databases">
        <authorList>
            <consortium name="Pathogen Informatics"/>
        </authorList>
    </citation>
    <scope>NUCLEOTIDE SEQUENCE [LARGE SCALE GENOMIC DNA]</scope>
</reference>
<protein>
    <submittedName>
        <fullName evidence="2">Uncharacterized protein</fullName>
    </submittedName>
</protein>